<dbReference type="CDD" id="cd01347">
    <property type="entry name" value="ligand_gated_channel"/>
    <property type="match status" value="1"/>
</dbReference>
<evidence type="ECO:0000256" key="6">
    <source>
        <dbReference type="ARBA" id="ARBA00023065"/>
    </source>
</evidence>
<evidence type="ECO:0000256" key="3">
    <source>
        <dbReference type="ARBA" id="ARBA00022452"/>
    </source>
</evidence>
<dbReference type="InterPro" id="IPR000531">
    <property type="entry name" value="Beta-barrel_TonB"/>
</dbReference>
<feature type="signal peptide" evidence="11">
    <location>
        <begin position="1"/>
        <end position="22"/>
    </location>
</feature>
<keyword evidence="7 11" id="KW-0798">TonB box</keyword>
<evidence type="ECO:0000313" key="16">
    <source>
        <dbReference type="Proteomes" id="UP000240728"/>
    </source>
</evidence>
<evidence type="ECO:0000256" key="2">
    <source>
        <dbReference type="ARBA" id="ARBA00022448"/>
    </source>
</evidence>
<dbReference type="InterPro" id="IPR037066">
    <property type="entry name" value="Plug_dom_sf"/>
</dbReference>
<keyword evidence="15" id="KW-0675">Receptor</keyword>
<dbReference type="PANTHER" id="PTHR30069">
    <property type="entry name" value="TONB-DEPENDENT OUTER MEMBRANE RECEPTOR"/>
    <property type="match status" value="1"/>
</dbReference>
<keyword evidence="16" id="KW-1185">Reference proteome</keyword>
<dbReference type="Gene3D" id="2.40.170.20">
    <property type="entry name" value="TonB-dependent receptor, beta-barrel domain"/>
    <property type="match status" value="1"/>
</dbReference>
<evidence type="ECO:0000259" key="14">
    <source>
        <dbReference type="Pfam" id="PF07715"/>
    </source>
</evidence>
<reference evidence="15 16" key="1">
    <citation type="submission" date="2018-01" db="EMBL/GenBank/DDBJ databases">
        <title>Whole genome sequencing of Histamine producing bacteria.</title>
        <authorList>
            <person name="Butler K."/>
        </authorList>
    </citation>
    <scope>NUCLEOTIDE SEQUENCE [LARGE SCALE GENOMIC DNA]</scope>
    <source>
        <strain evidence="15 16">A1-4</strain>
    </source>
</reference>
<dbReference type="EMBL" id="PYOZ01000015">
    <property type="protein sequence ID" value="PSX43588.1"/>
    <property type="molecule type" value="Genomic_DNA"/>
</dbReference>
<dbReference type="GO" id="GO:0006811">
    <property type="term" value="P:monoatomic ion transport"/>
    <property type="evidence" value="ECO:0007669"/>
    <property type="project" value="UniProtKB-KW"/>
</dbReference>
<dbReference type="PROSITE" id="PS52016">
    <property type="entry name" value="TONB_DEPENDENT_REC_3"/>
    <property type="match status" value="1"/>
</dbReference>
<dbReference type="PANTHER" id="PTHR30069:SF53">
    <property type="entry name" value="COLICIN I RECEPTOR-RELATED"/>
    <property type="match status" value="1"/>
</dbReference>
<keyword evidence="2 11" id="KW-0813">Transport</keyword>
<dbReference type="GO" id="GO:0015420">
    <property type="term" value="F:ABC-type vitamin B12 transporter activity"/>
    <property type="evidence" value="ECO:0007669"/>
    <property type="project" value="InterPro"/>
</dbReference>
<evidence type="ECO:0000256" key="9">
    <source>
        <dbReference type="ARBA" id="ARBA00023136"/>
    </source>
</evidence>
<name>A0AAX0YR44_9GAMM</name>
<comment type="function">
    <text evidence="11">Involved in the active translocation of vitamin B12 (cyanocobalamin) across the outer membrane to the periplasmic space. It derives its energy for transport by interacting with the trans-periplasmic membrane protein TonB.</text>
</comment>
<dbReference type="GO" id="GO:0009279">
    <property type="term" value="C:cell outer membrane"/>
    <property type="evidence" value="ECO:0007669"/>
    <property type="project" value="UniProtKB-SubCell"/>
</dbReference>
<dbReference type="GO" id="GO:0015288">
    <property type="term" value="F:porin activity"/>
    <property type="evidence" value="ECO:0007669"/>
    <property type="project" value="UniProtKB-KW"/>
</dbReference>
<dbReference type="Pfam" id="PF07715">
    <property type="entry name" value="Plug"/>
    <property type="match status" value="1"/>
</dbReference>
<keyword evidence="5 11" id="KW-0732">Signal</keyword>
<dbReference type="RefSeq" id="WP_045043622.1">
    <property type="nucleotide sequence ID" value="NZ_JZTB01000025.1"/>
</dbReference>
<gene>
    <name evidence="11" type="primary">btuB</name>
    <name evidence="15" type="ORF">C0W53_18585</name>
</gene>
<evidence type="ECO:0000256" key="4">
    <source>
        <dbReference type="ARBA" id="ARBA00022692"/>
    </source>
</evidence>
<feature type="chain" id="PRO_5043071206" description="Vitamin B12 transporter BtuB" evidence="11">
    <location>
        <begin position="23"/>
        <end position="637"/>
    </location>
</feature>
<organism evidence="15 16">
    <name type="scientific">Photobacterium kishitanii</name>
    <dbReference type="NCBI Taxonomy" id="318456"/>
    <lineage>
        <taxon>Bacteria</taxon>
        <taxon>Pseudomonadati</taxon>
        <taxon>Pseudomonadota</taxon>
        <taxon>Gammaproteobacteria</taxon>
        <taxon>Vibrionales</taxon>
        <taxon>Vibrionaceae</taxon>
        <taxon>Photobacterium</taxon>
    </lineage>
</organism>
<feature type="short sequence motif" description="TonB box" evidence="11">
    <location>
        <begin position="29"/>
        <end position="36"/>
    </location>
</feature>
<evidence type="ECO:0000256" key="11">
    <source>
        <dbReference type="HAMAP-Rule" id="MF_01531"/>
    </source>
</evidence>
<keyword evidence="8 11" id="KW-0626">Porin</keyword>
<comment type="similarity">
    <text evidence="11">Belongs to the TonB-dependent receptor family. BtuB (TC 1.B.14.3.1) subfamily.</text>
</comment>
<evidence type="ECO:0000256" key="5">
    <source>
        <dbReference type="ARBA" id="ARBA00022729"/>
    </source>
</evidence>
<keyword evidence="6 11" id="KW-0406">Ion transport</keyword>
<accession>A0AAX0YR44</accession>
<sequence length="637" mass="71252" precursor="true">MKKSLLAATIASLCLPSFASSAADTTSDDVMVVTANRFEQPITSVLAPFNVVTRQDIDNVQAKTLTEVLSLLPGVQITQNGGRGQLASIFVRGANSDQVLVLVDGIRMARSVAGGVDFNQIPLTQVERIEFTRGARAAIYGSEAIGGVINIITLTGTDTPSKTKLDLGIGSHNYQEANASGAYNIGDKTVLQLAAGYENDKGYNVHPLPGLNDGDKHGFDSRNASLALHHQFSDQFSGYVSTRWYKNHYQYDSSSWLTSKYDPVTEQFEPIDPWIPNHKYVQAETEFNDYSAGLKYAQNSYTSSLIFDYQKQDNLDRIDKTNVINRQDQYHQRNIQWHNQYQLLPTLSVSGGIDWRQEQWNDLTGLAGNKERDNTGYYAIGLWDYSPVSIETSVRLDDNQQYGTHSTYNIAGGWYLNDNIQLRGSYGTAFKAPNLMQLYVNSLWGTIGNPNLNPETSKNIDVSLHADYDIGSLVVTAYQMRIDDLISYTSGVPSYENVAGESKIKGVEVEADFDTGIISHQLNFDFKDPRDSEGKQLIRREKFSFKWVGTASYGDLDTALTYQYHGKRPDVRYYADNTSSNVFLSSYDTWDLALTYWLQPKLALKGRVANLLNEDYETAAGYAMPGRTFYTSINYQF</sequence>
<feature type="domain" description="TonB-dependent receptor plug" evidence="14">
    <location>
        <begin position="44"/>
        <end position="148"/>
    </location>
</feature>
<keyword evidence="3 11" id="KW-1134">Transmembrane beta strand</keyword>
<dbReference type="InterPro" id="IPR036942">
    <property type="entry name" value="Beta-barrel_TonB_sf"/>
</dbReference>
<evidence type="ECO:0000256" key="1">
    <source>
        <dbReference type="ARBA" id="ARBA00004571"/>
    </source>
</evidence>
<comment type="subcellular location">
    <subcellularLocation>
        <location evidence="1 11 12">Cell outer membrane</location>
        <topology evidence="1 11 12">Multi-pass membrane protein</topology>
    </subcellularLocation>
</comment>
<dbReference type="InterPro" id="IPR010101">
    <property type="entry name" value="B12_transptr_BtuB"/>
</dbReference>
<dbReference type="Pfam" id="PF00593">
    <property type="entry name" value="TonB_dep_Rec_b-barrel"/>
    <property type="match status" value="1"/>
</dbReference>
<keyword evidence="4 11" id="KW-0812">Transmembrane</keyword>
<comment type="caution">
    <text evidence="15">The sequence shown here is derived from an EMBL/GenBank/DDBJ whole genome shotgun (WGS) entry which is preliminary data.</text>
</comment>
<dbReference type="Proteomes" id="UP000240728">
    <property type="component" value="Unassembled WGS sequence"/>
</dbReference>
<dbReference type="InterPro" id="IPR012910">
    <property type="entry name" value="Plug_dom"/>
</dbReference>
<dbReference type="InterPro" id="IPR039426">
    <property type="entry name" value="TonB-dep_rcpt-like"/>
</dbReference>
<protein>
    <recommendedName>
        <fullName evidence="11">Vitamin B12 transporter BtuB</fullName>
    </recommendedName>
    <alternativeName>
        <fullName evidence="11">Cobalamin receptor</fullName>
    </alternativeName>
    <alternativeName>
        <fullName evidence="11">Outer membrane cobalamin translocator</fullName>
    </alternativeName>
</protein>
<evidence type="ECO:0000259" key="13">
    <source>
        <dbReference type="Pfam" id="PF00593"/>
    </source>
</evidence>
<proteinExistence type="inferred from homology"/>
<evidence type="ECO:0000256" key="10">
    <source>
        <dbReference type="ARBA" id="ARBA00023237"/>
    </source>
</evidence>
<dbReference type="AlphaFoldDB" id="A0AAX0YR44"/>
<dbReference type="Gene3D" id="2.170.130.10">
    <property type="entry name" value="TonB-dependent receptor, plug domain"/>
    <property type="match status" value="1"/>
</dbReference>
<evidence type="ECO:0000313" key="15">
    <source>
        <dbReference type="EMBL" id="PSX43588.1"/>
    </source>
</evidence>
<feature type="short sequence motif" description="TonB C-terminal box" evidence="11">
    <location>
        <begin position="620"/>
        <end position="637"/>
    </location>
</feature>
<keyword evidence="9 11" id="KW-0472">Membrane</keyword>
<evidence type="ECO:0000256" key="7">
    <source>
        <dbReference type="ARBA" id="ARBA00023077"/>
    </source>
</evidence>
<dbReference type="HAMAP" id="MF_01531">
    <property type="entry name" value="BtuB"/>
    <property type="match status" value="1"/>
</dbReference>
<keyword evidence="10 11" id="KW-0998">Cell outer membrane</keyword>
<evidence type="ECO:0000256" key="12">
    <source>
        <dbReference type="PROSITE-ProRule" id="PRU01360"/>
    </source>
</evidence>
<feature type="domain" description="TonB-dependent receptor-like beta-barrel" evidence="13">
    <location>
        <begin position="181"/>
        <end position="611"/>
    </location>
</feature>
<dbReference type="GO" id="GO:0046930">
    <property type="term" value="C:pore complex"/>
    <property type="evidence" value="ECO:0007669"/>
    <property type="project" value="UniProtKB-KW"/>
</dbReference>
<evidence type="ECO:0000256" key="8">
    <source>
        <dbReference type="ARBA" id="ARBA00023114"/>
    </source>
</evidence>
<dbReference type="SUPFAM" id="SSF56935">
    <property type="entry name" value="Porins"/>
    <property type="match status" value="1"/>
</dbReference>